<proteinExistence type="predicted"/>
<evidence type="ECO:0000313" key="2">
    <source>
        <dbReference type="Proteomes" id="UP000294856"/>
    </source>
</evidence>
<dbReference type="STRING" id="1210063.GCA_001612665_05815"/>
<accession>A0A4R1FAX5</accession>
<reference evidence="1 2" key="1">
    <citation type="submission" date="2019-03" db="EMBL/GenBank/DDBJ databases">
        <title>Genomic Encyclopedia of Type Strains, Phase IV (KMG-IV): sequencing the most valuable type-strain genomes for metagenomic binning, comparative biology and taxonomic classification.</title>
        <authorList>
            <person name="Goeker M."/>
        </authorList>
    </citation>
    <scope>NUCLEOTIDE SEQUENCE [LARGE SCALE GENOMIC DNA]</scope>
    <source>
        <strain evidence="1 2">DSM 44684</strain>
    </source>
</reference>
<dbReference type="EMBL" id="SMFR01000008">
    <property type="protein sequence ID" value="TCJ89944.1"/>
    <property type="molecule type" value="Genomic_DNA"/>
</dbReference>
<keyword evidence="2" id="KW-1185">Reference proteome</keyword>
<dbReference type="RefSeq" id="WP_067458327.1">
    <property type="nucleotide sequence ID" value="NZ_SMFR01000008.1"/>
</dbReference>
<sequence length="63" mass="6543">MAADTAGATDIRVRAPRFRSACGVSFVDRSALPGGPSCQVLRGSVIDALHTQRNSDNLTSIGV</sequence>
<protein>
    <submittedName>
        <fullName evidence="1">Uncharacterized protein</fullName>
    </submittedName>
</protein>
<dbReference type="Proteomes" id="UP000294856">
    <property type="component" value="Unassembled WGS sequence"/>
</dbReference>
<name>A0A4R1FAX5_9NOCA</name>
<gene>
    <name evidence="1" type="ORF">DFR71_6234</name>
</gene>
<dbReference type="AlphaFoldDB" id="A0A4R1FAX5"/>
<comment type="caution">
    <text evidence="1">The sequence shown here is derived from an EMBL/GenBank/DDBJ whole genome shotgun (WGS) entry which is preliminary data.</text>
</comment>
<organism evidence="1 2">
    <name type="scientific">Nocardia alba</name>
    <dbReference type="NCBI Taxonomy" id="225051"/>
    <lineage>
        <taxon>Bacteria</taxon>
        <taxon>Bacillati</taxon>
        <taxon>Actinomycetota</taxon>
        <taxon>Actinomycetes</taxon>
        <taxon>Mycobacteriales</taxon>
        <taxon>Nocardiaceae</taxon>
        <taxon>Nocardia</taxon>
    </lineage>
</organism>
<evidence type="ECO:0000313" key="1">
    <source>
        <dbReference type="EMBL" id="TCJ89944.1"/>
    </source>
</evidence>